<dbReference type="InterPro" id="IPR046341">
    <property type="entry name" value="SET_dom_sf"/>
</dbReference>
<dbReference type="Gene3D" id="2.170.270.10">
    <property type="entry name" value="SET domain"/>
    <property type="match status" value="1"/>
</dbReference>
<reference evidence="14 15" key="1">
    <citation type="submission" date="2018-04" db="EMBL/GenBank/DDBJ databases">
        <title>The genome of golden apple snail Pomacea canaliculata provides insight into stress tolerance and invasive adaptation.</title>
        <authorList>
            <person name="Liu C."/>
            <person name="Liu B."/>
            <person name="Ren Y."/>
            <person name="Zhang Y."/>
            <person name="Wang H."/>
            <person name="Li S."/>
            <person name="Jiang F."/>
            <person name="Yin L."/>
            <person name="Zhang G."/>
            <person name="Qian W."/>
            <person name="Fan W."/>
        </authorList>
    </citation>
    <scope>NUCLEOTIDE SEQUENCE [LARGE SCALE GENOMIC DNA]</scope>
    <source>
        <strain evidence="14">SZHN2017</strain>
        <tissue evidence="14">Muscle</tissue>
    </source>
</reference>
<evidence type="ECO:0000313" key="15">
    <source>
        <dbReference type="Proteomes" id="UP000245119"/>
    </source>
</evidence>
<evidence type="ECO:0000256" key="3">
    <source>
        <dbReference type="ARBA" id="ARBA00022737"/>
    </source>
</evidence>
<evidence type="ECO:0000259" key="12">
    <source>
        <dbReference type="PROSITE" id="PS50157"/>
    </source>
</evidence>
<dbReference type="Gene3D" id="3.30.160.60">
    <property type="entry name" value="Classic Zinc Finger"/>
    <property type="match status" value="4"/>
</dbReference>
<feature type="compositionally biased region" description="Low complexity" evidence="11">
    <location>
        <begin position="827"/>
        <end position="849"/>
    </location>
</feature>
<dbReference type="PROSITE" id="PS50280">
    <property type="entry name" value="SET"/>
    <property type="match status" value="1"/>
</dbReference>
<keyword evidence="9" id="KW-0539">Nucleus</keyword>
<evidence type="ECO:0000313" key="14">
    <source>
        <dbReference type="EMBL" id="PVD23397.1"/>
    </source>
</evidence>
<feature type="compositionally biased region" description="Basic residues" evidence="11">
    <location>
        <begin position="386"/>
        <end position="397"/>
    </location>
</feature>
<protein>
    <recommendedName>
        <fullName evidence="16">PR domain zinc finger protein 10</fullName>
    </recommendedName>
</protein>
<feature type="domain" description="C2H2-type" evidence="12">
    <location>
        <begin position="540"/>
        <end position="567"/>
    </location>
</feature>
<dbReference type="PROSITE" id="PS00028">
    <property type="entry name" value="ZINC_FINGER_C2H2_1"/>
    <property type="match status" value="8"/>
</dbReference>
<evidence type="ECO:0008006" key="16">
    <source>
        <dbReference type="Google" id="ProtNLM"/>
    </source>
</evidence>
<dbReference type="OrthoDB" id="3533395at2759"/>
<keyword evidence="7" id="KW-0238">DNA-binding</keyword>
<feature type="region of interest" description="Disordered" evidence="11">
    <location>
        <begin position="9"/>
        <end position="44"/>
    </location>
</feature>
<keyword evidence="6" id="KW-0805">Transcription regulation</keyword>
<evidence type="ECO:0000256" key="9">
    <source>
        <dbReference type="ARBA" id="ARBA00023242"/>
    </source>
</evidence>
<dbReference type="SMART" id="SM00355">
    <property type="entry name" value="ZnF_C2H2"/>
    <property type="match status" value="9"/>
</dbReference>
<evidence type="ECO:0000256" key="7">
    <source>
        <dbReference type="ARBA" id="ARBA00023125"/>
    </source>
</evidence>
<feature type="domain" description="C2H2-type" evidence="12">
    <location>
        <begin position="575"/>
        <end position="602"/>
    </location>
</feature>
<dbReference type="GO" id="GO:0006357">
    <property type="term" value="P:regulation of transcription by RNA polymerase II"/>
    <property type="evidence" value="ECO:0007669"/>
    <property type="project" value="TreeGrafter"/>
</dbReference>
<comment type="subcellular location">
    <subcellularLocation>
        <location evidence="1">Nucleus</location>
    </subcellularLocation>
</comment>
<organism evidence="14 15">
    <name type="scientific">Pomacea canaliculata</name>
    <name type="common">Golden apple snail</name>
    <dbReference type="NCBI Taxonomy" id="400727"/>
    <lineage>
        <taxon>Eukaryota</taxon>
        <taxon>Metazoa</taxon>
        <taxon>Spiralia</taxon>
        <taxon>Lophotrochozoa</taxon>
        <taxon>Mollusca</taxon>
        <taxon>Gastropoda</taxon>
        <taxon>Caenogastropoda</taxon>
        <taxon>Architaenioglossa</taxon>
        <taxon>Ampullarioidea</taxon>
        <taxon>Ampullariidae</taxon>
        <taxon>Pomacea</taxon>
    </lineage>
</organism>
<comment type="caution">
    <text evidence="14">The sequence shown here is derived from an EMBL/GenBank/DDBJ whole genome shotgun (WGS) entry which is preliminary data.</text>
</comment>
<evidence type="ECO:0000259" key="13">
    <source>
        <dbReference type="PROSITE" id="PS50280"/>
    </source>
</evidence>
<dbReference type="InterPro" id="IPR050331">
    <property type="entry name" value="Zinc_finger"/>
</dbReference>
<feature type="region of interest" description="Disordered" evidence="11">
    <location>
        <begin position="319"/>
        <end position="420"/>
    </location>
</feature>
<keyword evidence="5" id="KW-0862">Zinc</keyword>
<evidence type="ECO:0000256" key="5">
    <source>
        <dbReference type="ARBA" id="ARBA00022833"/>
    </source>
</evidence>
<accession>A0A2T7NQE9</accession>
<feature type="domain" description="C2H2-type" evidence="12">
    <location>
        <begin position="451"/>
        <end position="480"/>
    </location>
</feature>
<evidence type="ECO:0000256" key="4">
    <source>
        <dbReference type="ARBA" id="ARBA00022771"/>
    </source>
</evidence>
<feature type="compositionally biased region" description="Basic and acidic residues" evidence="11">
    <location>
        <begin position="275"/>
        <end position="284"/>
    </location>
</feature>
<keyword evidence="4 10" id="KW-0863">Zinc-finger</keyword>
<dbReference type="InterPro" id="IPR013087">
    <property type="entry name" value="Znf_C2H2_type"/>
</dbReference>
<evidence type="ECO:0000256" key="11">
    <source>
        <dbReference type="SAM" id="MobiDB-lite"/>
    </source>
</evidence>
<dbReference type="Pfam" id="PF00096">
    <property type="entry name" value="zf-C2H2"/>
    <property type="match status" value="2"/>
</dbReference>
<sequence>MEELLKAIQSEDTGRTLRRRNTTASRTRRNRMLDKQPNGRPAMSCLDSSSVGVVISNSENEKKLLMNTDKEHLILDMTGKTLGSEVQEEQDVITWCHECNAKSIGECFIHGKVIAVTDNKLPSRARLSLPSILVLKKIKESIPEKYGVFSKRIIKPRTQFGPLEAPVLLGGADLPPEVFDIRIIRQGRQERLDLSQEEACNWMMFVRPATVSQEANLGAYQLHDQIYYISTKTISQMSELRVWYIPTYGQLFGKEPLMSSVPLHHRPSNETEASSPEHEPDGHTTRAAATLSTEKLVCGFCNTLFRSLSQLVAHTCNTLDDTHCPDVSSRPARRKGLPRKMGSISKKDRSRSQISAQPTLSTLQPDAVQSTLEQNQKIDVAPSQKIMKKRGRPKGSKTRQISDDPARTIKQTDGNRKRKKPRLDCRFCHRSFYSEEQYRIHEAEHTGTKPYICEHPGCNKGFGSKFKYWRHSLVHQKPQNRICTYCNRSFNRVDHLKNHVMTHNSKRKLWTCEKCGKQYLYHSTYLFHIALHKARESPTLSCSLCNTEYPTREELINHVKSHNRYKPDPGKPKSHQCPECQKLFTTKKDVRRHMVTHTKDRSFLCEFCPQTFARKDHLRRHYKSNHKKEVLEQAHLDFRCTVCLSVFKSEEYLQYHTENTHSSSSDVIVNPKKNDRQVAQQRVIQNVQSSTQVMLVPVQKFNDTSQEQVQQHVLPQHSLSRNLLQPQHLQSHQQPQPIHIHISQQQQQQQKLTLQSASFPSNLAAGMSGGQAIEVLGEGDHYNSQAPQMLMLKTVPYRFSPRLPQPAPATIAAALSHNLRQIPDSYSQLHQHQQQQQPQQSQTQVSAQHQAYVSTDNLSAVSHPTIVSMLAVSTTDGLLDSSIKGQTVYSQDGTGHLKPLPAQWVLTGSIPSPLTEVSAAHADMSDHCYATATSGAVSANTEAGLKLTALPAGSKIMGHMPHTLEQDTLRFFQSYSTGTETGATVQSVSQSNGTVASSGLQTTWDTISDLVTIPLADCDIMPPITVPQPSIINLPIAVNVQVGDGTVCASSSALSHQT</sequence>
<evidence type="ECO:0000256" key="2">
    <source>
        <dbReference type="ARBA" id="ARBA00022723"/>
    </source>
</evidence>
<dbReference type="GO" id="GO:0000977">
    <property type="term" value="F:RNA polymerase II transcription regulatory region sequence-specific DNA binding"/>
    <property type="evidence" value="ECO:0007669"/>
    <property type="project" value="TreeGrafter"/>
</dbReference>
<name>A0A2T7NQE9_POMCA</name>
<feature type="compositionally biased region" description="Polar residues" evidence="11">
    <location>
        <begin position="352"/>
        <end position="377"/>
    </location>
</feature>
<feature type="domain" description="SET" evidence="13">
    <location>
        <begin position="130"/>
        <end position="245"/>
    </location>
</feature>
<dbReference type="GO" id="GO:0005634">
    <property type="term" value="C:nucleus"/>
    <property type="evidence" value="ECO:0007669"/>
    <property type="project" value="TreeGrafter"/>
</dbReference>
<feature type="domain" description="C2H2-type" evidence="12">
    <location>
        <begin position="638"/>
        <end position="666"/>
    </location>
</feature>
<feature type="domain" description="C2H2-type" evidence="12">
    <location>
        <begin position="510"/>
        <end position="537"/>
    </location>
</feature>
<feature type="domain" description="C2H2-type" evidence="12">
    <location>
        <begin position="423"/>
        <end position="450"/>
    </location>
</feature>
<dbReference type="EMBL" id="PZQS01000010">
    <property type="protein sequence ID" value="PVD23397.1"/>
    <property type="molecule type" value="Genomic_DNA"/>
</dbReference>
<feature type="region of interest" description="Disordered" evidence="11">
    <location>
        <begin position="826"/>
        <end position="849"/>
    </location>
</feature>
<dbReference type="InterPro" id="IPR001214">
    <property type="entry name" value="SET_dom"/>
</dbReference>
<feature type="domain" description="C2H2-type" evidence="12">
    <location>
        <begin position="481"/>
        <end position="508"/>
    </location>
</feature>
<evidence type="ECO:0000256" key="6">
    <source>
        <dbReference type="ARBA" id="ARBA00023015"/>
    </source>
</evidence>
<gene>
    <name evidence="14" type="ORF">C0Q70_16666</name>
</gene>
<dbReference type="Pfam" id="PF21549">
    <property type="entry name" value="PRDM2_PR"/>
    <property type="match status" value="1"/>
</dbReference>
<dbReference type="GO" id="GO:0008270">
    <property type="term" value="F:zinc ion binding"/>
    <property type="evidence" value="ECO:0007669"/>
    <property type="project" value="UniProtKB-KW"/>
</dbReference>
<dbReference type="AlphaFoldDB" id="A0A2T7NQE9"/>
<evidence type="ECO:0000256" key="1">
    <source>
        <dbReference type="ARBA" id="ARBA00004123"/>
    </source>
</evidence>
<keyword evidence="3" id="KW-0677">Repeat</keyword>
<feature type="domain" description="C2H2-type" evidence="12">
    <location>
        <begin position="603"/>
        <end position="631"/>
    </location>
</feature>
<dbReference type="PANTHER" id="PTHR16515">
    <property type="entry name" value="PR DOMAIN ZINC FINGER PROTEIN"/>
    <property type="match status" value="1"/>
</dbReference>
<dbReference type="PROSITE" id="PS50157">
    <property type="entry name" value="ZINC_FINGER_C2H2_2"/>
    <property type="match status" value="8"/>
</dbReference>
<dbReference type="PANTHER" id="PTHR16515:SF2">
    <property type="entry name" value="PR DOMAIN ZINC FINGER PROTEIN 4"/>
    <property type="match status" value="1"/>
</dbReference>
<keyword evidence="15" id="KW-1185">Reference proteome</keyword>
<feature type="compositionally biased region" description="Basic residues" evidence="11">
    <location>
        <begin position="16"/>
        <end position="30"/>
    </location>
</feature>
<proteinExistence type="predicted"/>
<dbReference type="OMA" id="YHTENTH"/>
<feature type="region of interest" description="Disordered" evidence="11">
    <location>
        <begin position="261"/>
        <end position="287"/>
    </location>
</feature>
<dbReference type="InterPro" id="IPR036236">
    <property type="entry name" value="Znf_C2H2_sf"/>
</dbReference>
<keyword evidence="2" id="KW-0479">Metal-binding</keyword>
<dbReference type="Proteomes" id="UP000245119">
    <property type="component" value="Linkage Group LG10"/>
</dbReference>
<keyword evidence="8" id="KW-0804">Transcription</keyword>
<dbReference type="Pfam" id="PF13894">
    <property type="entry name" value="zf-C2H2_4"/>
    <property type="match status" value="1"/>
</dbReference>
<dbReference type="SUPFAM" id="SSF57667">
    <property type="entry name" value="beta-beta-alpha zinc fingers"/>
    <property type="match status" value="3"/>
</dbReference>
<evidence type="ECO:0000256" key="8">
    <source>
        <dbReference type="ARBA" id="ARBA00023163"/>
    </source>
</evidence>
<evidence type="ECO:0000256" key="10">
    <source>
        <dbReference type="PROSITE-ProRule" id="PRU00042"/>
    </source>
</evidence>